<dbReference type="AlphaFoldDB" id="A0A2D2AZR5"/>
<dbReference type="EMBL" id="CP024201">
    <property type="protein sequence ID" value="ATQ43496.1"/>
    <property type="molecule type" value="Genomic_DNA"/>
</dbReference>
<comment type="similarity">
    <text evidence="2">Belongs to the rickettsiale 17 kDa surface antigen family.</text>
</comment>
<proteinExistence type="inferred from homology"/>
<dbReference type="GO" id="GO:0009279">
    <property type="term" value="C:cell outer membrane"/>
    <property type="evidence" value="ECO:0007669"/>
    <property type="project" value="UniProtKB-SubCell"/>
</dbReference>
<dbReference type="InterPro" id="IPR008816">
    <property type="entry name" value="Gly_zipper_2TM_dom"/>
</dbReference>
<keyword evidence="5" id="KW-0732">Signal</keyword>
<gene>
    <name evidence="7" type="ORF">CSW64_14300</name>
</gene>
<evidence type="ECO:0000256" key="1">
    <source>
        <dbReference type="ARBA" id="ARBA00004459"/>
    </source>
</evidence>
<dbReference type="Proteomes" id="UP000228945">
    <property type="component" value="Chromosome"/>
</dbReference>
<organism evidence="7 8">
    <name type="scientific">Caulobacter mirabilis</name>
    <dbReference type="NCBI Taxonomy" id="69666"/>
    <lineage>
        <taxon>Bacteria</taxon>
        <taxon>Pseudomonadati</taxon>
        <taxon>Pseudomonadota</taxon>
        <taxon>Alphaproteobacteria</taxon>
        <taxon>Caulobacterales</taxon>
        <taxon>Caulobacteraceae</taxon>
        <taxon>Caulobacter</taxon>
    </lineage>
</organism>
<dbReference type="KEGG" id="cmb:CSW64_14300"/>
<dbReference type="OrthoDB" id="7204750at2"/>
<evidence type="ECO:0000256" key="5">
    <source>
        <dbReference type="SAM" id="SignalP"/>
    </source>
</evidence>
<name>A0A2D2AZR5_9CAUL</name>
<keyword evidence="8" id="KW-1185">Reference proteome</keyword>
<evidence type="ECO:0000313" key="8">
    <source>
        <dbReference type="Proteomes" id="UP000228945"/>
    </source>
</evidence>
<feature type="chain" id="PRO_5016384474" description="17 kDa surface antigen" evidence="5">
    <location>
        <begin position="33"/>
        <end position="199"/>
    </location>
</feature>
<dbReference type="Pfam" id="PF05433">
    <property type="entry name" value="Rick_17kDa_Anti"/>
    <property type="match status" value="1"/>
</dbReference>
<reference evidence="7 8" key="1">
    <citation type="submission" date="2017-10" db="EMBL/GenBank/DDBJ databases">
        <title>Genome sequence of Caulobacter mirabilis FWC38.</title>
        <authorList>
            <person name="Fiebig A."/>
            <person name="Crosson S."/>
        </authorList>
    </citation>
    <scope>NUCLEOTIDE SEQUENCE [LARGE SCALE GENOMIC DNA]</scope>
    <source>
        <strain evidence="7 8">FWC 38</strain>
    </source>
</reference>
<sequence length="199" mass="21127">MTSRSILTRGVVGLAGAALLAGAFAVPSIASAQTYRPAYQNDRYYDPCRRDQVNRGTGGALVGGGLGALAGSSIAGRGAKTEGAVLGGILGAVIGSNVGKSGAACDSAYDPSYRGSRTGYYDTYPRDGYYGYQEPSYQQGGYYDDRYSRDDYYVAPVTQAPTADNCTLAESPIYLPDGRTQKRFVRVCRDARGNYQVVD</sequence>
<keyword evidence="4" id="KW-0449">Lipoprotein</keyword>
<protein>
    <recommendedName>
        <fullName evidence="3">17 kDa surface antigen</fullName>
    </recommendedName>
</protein>
<dbReference type="RefSeq" id="WP_099622746.1">
    <property type="nucleotide sequence ID" value="NZ_CP024201.1"/>
</dbReference>
<feature type="domain" description="Glycine zipper 2TM" evidence="6">
    <location>
        <begin position="58"/>
        <end position="99"/>
    </location>
</feature>
<comment type="subcellular location">
    <subcellularLocation>
        <location evidence="1">Cell outer membrane</location>
        <topology evidence="1">Lipid-anchor</topology>
    </subcellularLocation>
</comment>
<accession>A0A2D2AZR5</accession>
<evidence type="ECO:0000256" key="4">
    <source>
        <dbReference type="ARBA" id="ARBA00023288"/>
    </source>
</evidence>
<evidence type="ECO:0000259" key="6">
    <source>
        <dbReference type="Pfam" id="PF05433"/>
    </source>
</evidence>
<evidence type="ECO:0000256" key="3">
    <source>
        <dbReference type="ARBA" id="ARBA00015281"/>
    </source>
</evidence>
<evidence type="ECO:0000313" key="7">
    <source>
        <dbReference type="EMBL" id="ATQ43496.1"/>
    </source>
</evidence>
<feature type="signal peptide" evidence="5">
    <location>
        <begin position="1"/>
        <end position="32"/>
    </location>
</feature>
<evidence type="ECO:0000256" key="2">
    <source>
        <dbReference type="ARBA" id="ARBA00008681"/>
    </source>
</evidence>